<proteinExistence type="inferred from homology"/>
<dbReference type="Pfam" id="PF08547">
    <property type="entry name" value="CIA30"/>
    <property type="match status" value="1"/>
</dbReference>
<dbReference type="PANTHER" id="PTHR13194:SF19">
    <property type="entry name" value="NAD(P)-BINDING ROSSMANN-FOLD SUPERFAMILY PROTEIN"/>
    <property type="match status" value="1"/>
</dbReference>
<gene>
    <name evidence="3" type="ORF">SLS63_013426</name>
</gene>
<name>A0ABR1NNH5_DIAER</name>
<dbReference type="SUPFAM" id="SSF49785">
    <property type="entry name" value="Galactose-binding domain-like"/>
    <property type="match status" value="1"/>
</dbReference>
<comment type="similarity">
    <text evidence="1">Belongs to the CIA30 family.</text>
</comment>
<evidence type="ECO:0000313" key="3">
    <source>
        <dbReference type="EMBL" id="KAK7708744.1"/>
    </source>
</evidence>
<dbReference type="Proteomes" id="UP001430848">
    <property type="component" value="Unassembled WGS sequence"/>
</dbReference>
<dbReference type="InterPro" id="IPR039131">
    <property type="entry name" value="NDUFAF1"/>
</dbReference>
<comment type="caution">
    <text evidence="3">The sequence shown here is derived from an EMBL/GenBank/DDBJ whole genome shotgun (WGS) entry which is preliminary data.</text>
</comment>
<sequence>MYLFGGDRPWDASQFTASDDRVRGGKSQSYLTVLSAPASSAASASSQAEFSGNLDITALGGAGFASQRTADGVPGWDVSGYDALVLDVARADDRKYTLTLKDEVLPRRPDGRDQSTVSWEYDFVVGDGKGGTAAGGGSTAGSTRLVIPFEEFKPTYRGKPKPDAEPLDLKNVKRVSFMMRSVVYLVYAARISANNADTRYQLSFFGTQEGDFSIVFNSVAVEKRSKGRDGSIDSVAAAKLARDEQHHADSGAPKGSTVTSWIGRLCGWGR</sequence>
<protein>
    <recommendedName>
        <fullName evidence="2">NADH:ubiquinone oxidoreductase intermediate-associated protein 30 domain-containing protein</fullName>
    </recommendedName>
</protein>
<evidence type="ECO:0000256" key="1">
    <source>
        <dbReference type="ARBA" id="ARBA00007884"/>
    </source>
</evidence>
<feature type="domain" description="NADH:ubiquinone oxidoreductase intermediate-associated protein 30" evidence="2">
    <location>
        <begin position="11"/>
        <end position="213"/>
    </location>
</feature>
<dbReference type="EMBL" id="JAKNSF020000180">
    <property type="protein sequence ID" value="KAK7708744.1"/>
    <property type="molecule type" value="Genomic_DNA"/>
</dbReference>
<organism evidence="3 4">
    <name type="scientific">Diaporthe eres</name>
    <name type="common">Phomopsis oblonga</name>
    <dbReference type="NCBI Taxonomy" id="83184"/>
    <lineage>
        <taxon>Eukaryota</taxon>
        <taxon>Fungi</taxon>
        <taxon>Dikarya</taxon>
        <taxon>Ascomycota</taxon>
        <taxon>Pezizomycotina</taxon>
        <taxon>Sordariomycetes</taxon>
        <taxon>Sordariomycetidae</taxon>
        <taxon>Diaporthales</taxon>
        <taxon>Diaporthaceae</taxon>
        <taxon>Diaporthe</taxon>
        <taxon>Diaporthe eres species complex</taxon>
    </lineage>
</organism>
<dbReference type="InterPro" id="IPR008979">
    <property type="entry name" value="Galactose-bd-like_sf"/>
</dbReference>
<dbReference type="InterPro" id="IPR013857">
    <property type="entry name" value="NADH-UbQ_OxRdtase-assoc_prot30"/>
</dbReference>
<dbReference type="PANTHER" id="PTHR13194">
    <property type="entry name" value="COMPLEX I INTERMEDIATE-ASSOCIATED PROTEIN 30"/>
    <property type="match status" value="1"/>
</dbReference>
<evidence type="ECO:0000259" key="2">
    <source>
        <dbReference type="Pfam" id="PF08547"/>
    </source>
</evidence>
<reference evidence="3 4" key="1">
    <citation type="submission" date="2024-02" db="EMBL/GenBank/DDBJ databases">
        <title>De novo assembly and annotation of 12 fungi associated with fruit tree decline syndrome in Ontario, Canada.</title>
        <authorList>
            <person name="Sulman M."/>
            <person name="Ellouze W."/>
            <person name="Ilyukhin E."/>
        </authorList>
    </citation>
    <scope>NUCLEOTIDE SEQUENCE [LARGE SCALE GENOMIC DNA]</scope>
    <source>
        <strain evidence="3 4">M169</strain>
    </source>
</reference>
<evidence type="ECO:0000313" key="4">
    <source>
        <dbReference type="Proteomes" id="UP001430848"/>
    </source>
</evidence>
<accession>A0ABR1NNH5</accession>
<keyword evidence="4" id="KW-1185">Reference proteome</keyword>